<dbReference type="AlphaFoldDB" id="A0A212EKB4"/>
<evidence type="ECO:0000313" key="3">
    <source>
        <dbReference type="Proteomes" id="UP000007151"/>
    </source>
</evidence>
<keyword evidence="3" id="KW-1185">Reference proteome</keyword>
<gene>
    <name evidence="2" type="ORF">KGM_207411</name>
</gene>
<protein>
    <submittedName>
        <fullName evidence="2">Uncharacterized protein</fullName>
    </submittedName>
</protein>
<organism evidence="2 3">
    <name type="scientific">Danaus plexippus plexippus</name>
    <dbReference type="NCBI Taxonomy" id="278856"/>
    <lineage>
        <taxon>Eukaryota</taxon>
        <taxon>Metazoa</taxon>
        <taxon>Ecdysozoa</taxon>
        <taxon>Arthropoda</taxon>
        <taxon>Hexapoda</taxon>
        <taxon>Insecta</taxon>
        <taxon>Pterygota</taxon>
        <taxon>Neoptera</taxon>
        <taxon>Endopterygota</taxon>
        <taxon>Lepidoptera</taxon>
        <taxon>Glossata</taxon>
        <taxon>Ditrysia</taxon>
        <taxon>Papilionoidea</taxon>
        <taxon>Nymphalidae</taxon>
        <taxon>Danainae</taxon>
        <taxon>Danaini</taxon>
        <taxon>Danaina</taxon>
        <taxon>Danaus</taxon>
        <taxon>Danaus</taxon>
    </lineage>
</organism>
<evidence type="ECO:0000256" key="1">
    <source>
        <dbReference type="SAM" id="MobiDB-lite"/>
    </source>
</evidence>
<accession>A0A212EKB4</accession>
<dbReference type="KEGG" id="dpl:KGM_207411"/>
<proteinExistence type="predicted"/>
<dbReference type="Proteomes" id="UP000007151">
    <property type="component" value="Unassembled WGS sequence"/>
</dbReference>
<sequence length="105" mass="12229">MQRSKQTARRPLSPEPRAPPDIPDITRSIKTIKIDATLYNTRFTADSIVKTGNIWSTYQMKYSVDHLSVGYLSNFNQTDENCEFQAIVGRHPDDFFRSFNVTKRW</sequence>
<comment type="caution">
    <text evidence="2">The sequence shown here is derived from an EMBL/GenBank/DDBJ whole genome shotgun (WGS) entry which is preliminary data.</text>
</comment>
<reference evidence="2 3" key="1">
    <citation type="journal article" date="2011" name="Cell">
        <title>The monarch butterfly genome yields insights into long-distance migration.</title>
        <authorList>
            <person name="Zhan S."/>
            <person name="Merlin C."/>
            <person name="Boore J.L."/>
            <person name="Reppert S.M."/>
        </authorList>
    </citation>
    <scope>NUCLEOTIDE SEQUENCE [LARGE SCALE GENOMIC DNA]</scope>
    <source>
        <strain evidence="2">F-2</strain>
    </source>
</reference>
<dbReference type="InParanoid" id="A0A212EKB4"/>
<feature type="region of interest" description="Disordered" evidence="1">
    <location>
        <begin position="1"/>
        <end position="25"/>
    </location>
</feature>
<dbReference type="EMBL" id="AGBW02014296">
    <property type="protein sequence ID" value="OWR41924.1"/>
    <property type="molecule type" value="Genomic_DNA"/>
</dbReference>
<feature type="compositionally biased region" description="Pro residues" evidence="1">
    <location>
        <begin position="13"/>
        <end position="22"/>
    </location>
</feature>
<evidence type="ECO:0000313" key="2">
    <source>
        <dbReference type="EMBL" id="OWR41924.1"/>
    </source>
</evidence>
<name>A0A212EKB4_DANPL</name>